<protein>
    <submittedName>
        <fullName evidence="2">Uncharacterized protein</fullName>
    </submittedName>
</protein>
<organism evidence="2">
    <name type="scientific">Sesamum latifolium</name>
    <dbReference type="NCBI Taxonomy" id="2727402"/>
    <lineage>
        <taxon>Eukaryota</taxon>
        <taxon>Viridiplantae</taxon>
        <taxon>Streptophyta</taxon>
        <taxon>Embryophyta</taxon>
        <taxon>Tracheophyta</taxon>
        <taxon>Spermatophyta</taxon>
        <taxon>Magnoliopsida</taxon>
        <taxon>eudicotyledons</taxon>
        <taxon>Gunneridae</taxon>
        <taxon>Pentapetalae</taxon>
        <taxon>asterids</taxon>
        <taxon>lamiids</taxon>
        <taxon>Lamiales</taxon>
        <taxon>Pedaliaceae</taxon>
        <taxon>Sesamum</taxon>
    </lineage>
</organism>
<evidence type="ECO:0000256" key="1">
    <source>
        <dbReference type="SAM" id="MobiDB-lite"/>
    </source>
</evidence>
<feature type="region of interest" description="Disordered" evidence="1">
    <location>
        <begin position="1"/>
        <end position="37"/>
    </location>
</feature>
<gene>
    <name evidence="2" type="ORF">Slati_3961700</name>
</gene>
<comment type="caution">
    <text evidence="2">The sequence shown here is derived from an EMBL/GenBank/DDBJ whole genome shotgun (WGS) entry which is preliminary data.</text>
</comment>
<accession>A0AAW2TPP2</accession>
<reference evidence="2" key="1">
    <citation type="submission" date="2020-06" db="EMBL/GenBank/DDBJ databases">
        <authorList>
            <person name="Li T."/>
            <person name="Hu X."/>
            <person name="Zhang T."/>
            <person name="Song X."/>
            <person name="Zhang H."/>
            <person name="Dai N."/>
            <person name="Sheng W."/>
            <person name="Hou X."/>
            <person name="Wei L."/>
        </authorList>
    </citation>
    <scope>NUCLEOTIDE SEQUENCE</scope>
    <source>
        <strain evidence="2">KEN1</strain>
        <tissue evidence="2">Leaf</tissue>
    </source>
</reference>
<dbReference type="EMBL" id="JACGWN010000014">
    <property type="protein sequence ID" value="KAL0406478.1"/>
    <property type="molecule type" value="Genomic_DNA"/>
</dbReference>
<sequence length="91" mass="9173">MNIQSPEEERDGREETPFSSLIGGGGGGVAEGLEEPAGGIPNELALVRLARPSEVTPAGGDIGLLPFEPLEAGVPLGERVGGVLPPFSLAA</sequence>
<proteinExistence type="predicted"/>
<dbReference type="AlphaFoldDB" id="A0AAW2TPP2"/>
<name>A0AAW2TPP2_9LAMI</name>
<reference evidence="2" key="2">
    <citation type="journal article" date="2024" name="Plant">
        <title>Genomic evolution and insights into agronomic trait innovations of Sesamum species.</title>
        <authorList>
            <person name="Miao H."/>
            <person name="Wang L."/>
            <person name="Qu L."/>
            <person name="Liu H."/>
            <person name="Sun Y."/>
            <person name="Le M."/>
            <person name="Wang Q."/>
            <person name="Wei S."/>
            <person name="Zheng Y."/>
            <person name="Lin W."/>
            <person name="Duan Y."/>
            <person name="Cao H."/>
            <person name="Xiong S."/>
            <person name="Wang X."/>
            <person name="Wei L."/>
            <person name="Li C."/>
            <person name="Ma Q."/>
            <person name="Ju M."/>
            <person name="Zhao R."/>
            <person name="Li G."/>
            <person name="Mu C."/>
            <person name="Tian Q."/>
            <person name="Mei H."/>
            <person name="Zhang T."/>
            <person name="Gao T."/>
            <person name="Zhang H."/>
        </authorList>
    </citation>
    <scope>NUCLEOTIDE SEQUENCE</scope>
    <source>
        <strain evidence="2">KEN1</strain>
    </source>
</reference>
<evidence type="ECO:0000313" key="2">
    <source>
        <dbReference type="EMBL" id="KAL0406478.1"/>
    </source>
</evidence>